<dbReference type="CDD" id="cd01887">
    <property type="entry name" value="IF2_eIF5B"/>
    <property type="match status" value="1"/>
</dbReference>
<dbReference type="Gene3D" id="3.40.50.300">
    <property type="entry name" value="P-loop containing nucleotide triphosphate hydrolases"/>
    <property type="match status" value="1"/>
</dbReference>
<dbReference type="SUPFAM" id="SSF50447">
    <property type="entry name" value="Translation proteins"/>
    <property type="match status" value="2"/>
</dbReference>
<dbReference type="Gene3D" id="3.40.50.10050">
    <property type="entry name" value="Translation initiation factor IF- 2, domain 3"/>
    <property type="match status" value="1"/>
</dbReference>
<evidence type="ECO:0000313" key="11">
    <source>
        <dbReference type="EMBL" id="OGC15941.1"/>
    </source>
</evidence>
<dbReference type="Pfam" id="PF04760">
    <property type="entry name" value="IF2_N"/>
    <property type="match status" value="2"/>
</dbReference>
<dbReference type="InterPro" id="IPR023115">
    <property type="entry name" value="TIF_IF2_dom3"/>
</dbReference>
<organism evidence="11 12">
    <name type="scientific">candidate division WOR-1 bacterium RIFOXYB2_FULL_36_35</name>
    <dbReference type="NCBI Taxonomy" id="1802578"/>
    <lineage>
        <taxon>Bacteria</taxon>
        <taxon>Bacillati</taxon>
        <taxon>Saganbacteria</taxon>
    </lineage>
</organism>
<dbReference type="FunFam" id="2.40.30.10:FF:000054">
    <property type="entry name" value="Translation initiation factor IF-2"/>
    <property type="match status" value="1"/>
</dbReference>
<dbReference type="InterPro" id="IPR036925">
    <property type="entry name" value="TIF_IF2_dom3_sf"/>
</dbReference>
<name>A0A1F4S680_UNCSA</name>
<dbReference type="GO" id="GO:0005525">
    <property type="term" value="F:GTP binding"/>
    <property type="evidence" value="ECO:0007669"/>
    <property type="project" value="UniProtKB-KW"/>
</dbReference>
<dbReference type="InterPro" id="IPR044145">
    <property type="entry name" value="IF2_II"/>
</dbReference>
<dbReference type="HAMAP" id="MF_00100_B">
    <property type="entry name" value="IF_2_B"/>
    <property type="match status" value="1"/>
</dbReference>
<gene>
    <name evidence="8" type="primary">infB</name>
    <name evidence="11" type="ORF">A2290_06800</name>
</gene>
<evidence type="ECO:0000313" key="12">
    <source>
        <dbReference type="Proteomes" id="UP000177905"/>
    </source>
</evidence>
<evidence type="ECO:0000256" key="1">
    <source>
        <dbReference type="ARBA" id="ARBA00007733"/>
    </source>
</evidence>
<dbReference type="AlphaFoldDB" id="A0A1F4S680"/>
<comment type="function">
    <text evidence="7 8 9">One of the essential components for the initiation of protein synthesis. Protects formylmethionyl-tRNA from spontaneous hydrolysis and promotes its binding to the 30S ribosomal subunits. Also involved in the hydrolysis of GTP during the formation of the 70S ribosomal complex.</text>
</comment>
<dbReference type="FunFam" id="2.40.30.10:FF:000008">
    <property type="entry name" value="Translation initiation factor IF-2"/>
    <property type="match status" value="1"/>
</dbReference>
<dbReference type="InterPro" id="IPR006847">
    <property type="entry name" value="IF2_N"/>
</dbReference>
<feature type="binding site" evidence="8">
    <location>
        <begin position="207"/>
        <end position="214"/>
    </location>
    <ligand>
        <name>GTP</name>
        <dbReference type="ChEBI" id="CHEBI:37565"/>
    </ligand>
</feature>
<dbReference type="Gene3D" id="1.10.10.2480">
    <property type="match status" value="1"/>
</dbReference>
<evidence type="ECO:0000256" key="9">
    <source>
        <dbReference type="RuleBase" id="RU000644"/>
    </source>
</evidence>
<evidence type="ECO:0000256" key="4">
    <source>
        <dbReference type="ARBA" id="ARBA00022741"/>
    </source>
</evidence>
<dbReference type="InterPro" id="IPR027417">
    <property type="entry name" value="P-loop_NTPase"/>
</dbReference>
<dbReference type="InterPro" id="IPR009000">
    <property type="entry name" value="Transl_B-barrel_sf"/>
</dbReference>
<evidence type="ECO:0000256" key="8">
    <source>
        <dbReference type="HAMAP-Rule" id="MF_00100"/>
    </source>
</evidence>
<dbReference type="InterPro" id="IPR000178">
    <property type="entry name" value="TF_IF2_bacterial-like"/>
</dbReference>
<dbReference type="Proteomes" id="UP000177905">
    <property type="component" value="Unassembled WGS sequence"/>
</dbReference>
<comment type="similarity">
    <text evidence="1 8 9">Belongs to the TRAFAC class translation factor GTPase superfamily. Classic translation factor GTPase family. IF-2 subfamily.</text>
</comment>
<reference evidence="11 12" key="1">
    <citation type="journal article" date="2016" name="Nat. Commun.">
        <title>Thousands of microbial genomes shed light on interconnected biogeochemical processes in an aquifer system.</title>
        <authorList>
            <person name="Anantharaman K."/>
            <person name="Brown C.T."/>
            <person name="Hug L.A."/>
            <person name="Sharon I."/>
            <person name="Castelle C.J."/>
            <person name="Probst A.J."/>
            <person name="Thomas B.C."/>
            <person name="Singh A."/>
            <person name="Wilkins M.J."/>
            <person name="Karaoz U."/>
            <person name="Brodie E.L."/>
            <person name="Williams K.H."/>
            <person name="Hubbard S.S."/>
            <person name="Banfield J.F."/>
        </authorList>
    </citation>
    <scope>NUCLEOTIDE SEQUENCE [LARGE SCALE GENOMIC DNA]</scope>
</reference>
<dbReference type="PANTHER" id="PTHR43381:SF5">
    <property type="entry name" value="TR-TYPE G DOMAIN-CONTAINING PROTEIN"/>
    <property type="match status" value="1"/>
</dbReference>
<dbReference type="GO" id="GO:0005829">
    <property type="term" value="C:cytosol"/>
    <property type="evidence" value="ECO:0007669"/>
    <property type="project" value="TreeGrafter"/>
</dbReference>
<dbReference type="SUPFAM" id="SSF52156">
    <property type="entry name" value="Initiation factor IF2/eIF5b, domain 3"/>
    <property type="match status" value="1"/>
</dbReference>
<feature type="region of interest" description="G-domain" evidence="8">
    <location>
        <begin position="201"/>
        <end position="349"/>
    </location>
</feature>
<feature type="domain" description="Tr-type G" evidence="10">
    <location>
        <begin position="198"/>
        <end position="367"/>
    </location>
</feature>
<dbReference type="PROSITE" id="PS01176">
    <property type="entry name" value="IF2"/>
    <property type="match status" value="1"/>
</dbReference>
<evidence type="ECO:0000256" key="7">
    <source>
        <dbReference type="ARBA" id="ARBA00025162"/>
    </source>
</evidence>
<accession>A0A1F4S680</accession>
<dbReference type="FunFam" id="3.40.50.300:FF:000019">
    <property type="entry name" value="Translation initiation factor IF-2"/>
    <property type="match status" value="1"/>
</dbReference>
<sequence>MKKIKVGALAKEFGKTTKEVLLILKDMGIDAKTAASSIDEEAVKVIRELLTPSGKKEALPIKEEIKEKIVEHKEDQVKKEVLKEEVVTIEKAEEPSVDEEKNQEREVTSQFKTSIKIPFDGIILKDFAEKLKLKSSDIIKELMIKGVLVTLNQKISSDIAVELGAKFSCNVEVEIPISEAKKGIESEILEEDLNKLQNRPPVVTIMGHVDHGKTKLLDAIRSTKVAESEAGGITQHIGAYQVVVNNRKITFLDTPGHEAFTALRARGAKVTDIAVLVVAADDGVMPQTIEAIDHARAAGVPIIVAINKIDKPGVNQDKVKQQLSEHGLQPEDWGGSTVTVPISAKEKTGIDDLLEMIILVADMQELKANPEGKAIGIVVEAKLEKGRGPVASVLIKKGKIKIGDFFVIGSTYGKVRALISDTGKRITSAGPSTPVEVLGSSVVPSPGDILHVTDSDKEAKMMAEKNKLSKGVIAARHHHTLEDFSKEVEEGEVRDLNLIVKADVQGSLEALLASLKDIYVSDRRVRIVHAAVGNILESDVLLAEASNAFVIGFSVTISPRAREISEEEGVDIKIYDVIYKLLDDVKKAMEGMLKPEYEEVKTGSAEVRQTFRFSKVGAIAGCFVKSGKMVRGHGLRIFRNGEKIYEGKLESLKRFKEDIKEVSEGYECGIAIVGYQDFEPGDIIETFEIREKSKK</sequence>
<dbReference type="CDD" id="cd03702">
    <property type="entry name" value="IF2_mtIF2_II"/>
    <property type="match status" value="1"/>
</dbReference>
<dbReference type="PROSITE" id="PS51722">
    <property type="entry name" value="G_TR_2"/>
    <property type="match status" value="1"/>
</dbReference>
<dbReference type="FunFam" id="3.40.50.10050:FF:000001">
    <property type="entry name" value="Translation initiation factor IF-2"/>
    <property type="match status" value="1"/>
</dbReference>
<evidence type="ECO:0000256" key="3">
    <source>
        <dbReference type="ARBA" id="ARBA00022540"/>
    </source>
</evidence>
<comment type="caution">
    <text evidence="11">The sequence shown here is derived from an EMBL/GenBank/DDBJ whole genome shotgun (WGS) entry which is preliminary data.</text>
</comment>
<dbReference type="InterPro" id="IPR005225">
    <property type="entry name" value="Small_GTP-bd"/>
</dbReference>
<dbReference type="CDD" id="cd03692">
    <property type="entry name" value="mtIF2_IVc"/>
    <property type="match status" value="1"/>
</dbReference>
<dbReference type="InterPro" id="IPR015760">
    <property type="entry name" value="TIF_IF2"/>
</dbReference>
<dbReference type="Pfam" id="PF11987">
    <property type="entry name" value="IF-2"/>
    <property type="match status" value="1"/>
</dbReference>
<dbReference type="NCBIfam" id="TIGR00231">
    <property type="entry name" value="small_GTP"/>
    <property type="match status" value="1"/>
</dbReference>
<dbReference type="GO" id="GO:0003743">
    <property type="term" value="F:translation initiation factor activity"/>
    <property type="evidence" value="ECO:0007669"/>
    <property type="project" value="UniProtKB-UniRule"/>
</dbReference>
<dbReference type="GO" id="GO:0003924">
    <property type="term" value="F:GTPase activity"/>
    <property type="evidence" value="ECO:0007669"/>
    <property type="project" value="UniProtKB-UniRule"/>
</dbReference>
<dbReference type="SUPFAM" id="SSF52540">
    <property type="entry name" value="P-loop containing nucleoside triphosphate hydrolases"/>
    <property type="match status" value="1"/>
</dbReference>
<keyword evidence="6 8" id="KW-0342">GTP-binding</keyword>
<feature type="binding site" evidence="8">
    <location>
        <begin position="253"/>
        <end position="257"/>
    </location>
    <ligand>
        <name>GTP</name>
        <dbReference type="ChEBI" id="CHEBI:37565"/>
    </ligand>
</feature>
<evidence type="ECO:0000259" key="10">
    <source>
        <dbReference type="PROSITE" id="PS51722"/>
    </source>
</evidence>
<dbReference type="Pfam" id="PF00009">
    <property type="entry name" value="GTP_EFTU"/>
    <property type="match status" value="1"/>
</dbReference>
<dbReference type="NCBIfam" id="TIGR00487">
    <property type="entry name" value="IF-2"/>
    <property type="match status" value="1"/>
</dbReference>
<dbReference type="Pfam" id="PF22042">
    <property type="entry name" value="EF-G_D2"/>
    <property type="match status" value="1"/>
</dbReference>
<keyword evidence="4 8" id="KW-0547">Nucleotide-binding</keyword>
<evidence type="ECO:0000256" key="2">
    <source>
        <dbReference type="ARBA" id="ARBA00020675"/>
    </source>
</evidence>
<keyword evidence="3 8" id="KW-0396">Initiation factor</keyword>
<dbReference type="PANTHER" id="PTHR43381">
    <property type="entry name" value="TRANSLATION INITIATION FACTOR IF-2-RELATED"/>
    <property type="match status" value="1"/>
</dbReference>
<dbReference type="InterPro" id="IPR053905">
    <property type="entry name" value="EF-G-like_DII"/>
</dbReference>
<dbReference type="Gene3D" id="2.40.30.10">
    <property type="entry name" value="Translation factors"/>
    <property type="match status" value="2"/>
</dbReference>
<comment type="subcellular location">
    <subcellularLocation>
        <location evidence="8">Cytoplasm</location>
    </subcellularLocation>
</comment>
<proteinExistence type="inferred from homology"/>
<keyword evidence="8" id="KW-0963">Cytoplasm</keyword>
<evidence type="ECO:0000256" key="6">
    <source>
        <dbReference type="ARBA" id="ARBA00023134"/>
    </source>
</evidence>
<dbReference type="InterPro" id="IPR000795">
    <property type="entry name" value="T_Tr_GTP-bd_dom"/>
</dbReference>
<protein>
    <recommendedName>
        <fullName evidence="2 8">Translation initiation factor IF-2</fullName>
    </recommendedName>
</protein>
<keyword evidence="5 8" id="KW-0648">Protein biosynthesis</keyword>
<dbReference type="EMBL" id="MEUA01000016">
    <property type="protein sequence ID" value="OGC15941.1"/>
    <property type="molecule type" value="Genomic_DNA"/>
</dbReference>
<feature type="binding site" evidence="8">
    <location>
        <begin position="307"/>
        <end position="310"/>
    </location>
    <ligand>
        <name>GTP</name>
        <dbReference type="ChEBI" id="CHEBI:37565"/>
    </ligand>
</feature>
<evidence type="ECO:0000256" key="5">
    <source>
        <dbReference type="ARBA" id="ARBA00022917"/>
    </source>
</evidence>